<evidence type="ECO:0000256" key="1">
    <source>
        <dbReference type="SAM" id="Phobius"/>
    </source>
</evidence>
<dbReference type="STRING" id="1817813.A2008_05240"/>
<evidence type="ECO:0008006" key="4">
    <source>
        <dbReference type="Google" id="ProtNLM"/>
    </source>
</evidence>
<dbReference type="InterPro" id="IPR045584">
    <property type="entry name" value="Pilin-like"/>
</dbReference>
<protein>
    <recommendedName>
        <fullName evidence="4">Type II secretion system protein GspG C-terminal domain-containing protein</fullName>
    </recommendedName>
</protein>
<dbReference type="InterPro" id="IPR012902">
    <property type="entry name" value="N_methyl_site"/>
</dbReference>
<dbReference type="NCBIfam" id="TIGR02532">
    <property type="entry name" value="IV_pilin_GFxxxE"/>
    <property type="match status" value="1"/>
</dbReference>
<proteinExistence type="predicted"/>
<keyword evidence="1" id="KW-0812">Transmembrane</keyword>
<dbReference type="Gene3D" id="3.30.700.10">
    <property type="entry name" value="Glycoprotein, Type 4 Pilin"/>
    <property type="match status" value="1"/>
</dbReference>
<keyword evidence="1" id="KW-1133">Transmembrane helix</keyword>
<keyword evidence="1" id="KW-0472">Membrane</keyword>
<gene>
    <name evidence="2" type="ORF">A2008_05240</name>
</gene>
<accession>A0A1F7WWI7</accession>
<reference evidence="2 3" key="1">
    <citation type="journal article" date="2016" name="Nat. Commun.">
        <title>Thousands of microbial genomes shed light on interconnected biogeochemical processes in an aquifer system.</title>
        <authorList>
            <person name="Anantharaman K."/>
            <person name="Brown C.T."/>
            <person name="Hug L.A."/>
            <person name="Sharon I."/>
            <person name="Castelle C.J."/>
            <person name="Probst A.J."/>
            <person name="Thomas B.C."/>
            <person name="Singh A."/>
            <person name="Wilkins M.J."/>
            <person name="Karaoz U."/>
            <person name="Brodie E.L."/>
            <person name="Williams K.H."/>
            <person name="Hubbard S.S."/>
            <person name="Banfield J.F."/>
        </authorList>
    </citation>
    <scope>NUCLEOTIDE SEQUENCE [LARGE SCALE GENOMIC DNA]</scope>
</reference>
<comment type="caution">
    <text evidence="2">The sequence shown here is derived from an EMBL/GenBank/DDBJ whole genome shotgun (WGS) entry which is preliminary data.</text>
</comment>
<feature type="transmembrane region" description="Helical" evidence="1">
    <location>
        <begin position="24"/>
        <end position="47"/>
    </location>
</feature>
<evidence type="ECO:0000313" key="3">
    <source>
        <dbReference type="Proteomes" id="UP000178735"/>
    </source>
</evidence>
<dbReference type="Proteomes" id="UP000178735">
    <property type="component" value="Unassembled WGS sequence"/>
</dbReference>
<dbReference type="AlphaFoldDB" id="A0A1F7WWI7"/>
<name>A0A1F7WWI7_9BACT</name>
<dbReference type="EMBL" id="MGFH01000062">
    <property type="protein sequence ID" value="OGM06455.1"/>
    <property type="molecule type" value="Genomic_DNA"/>
</dbReference>
<sequence>MTTPKAPGANSINKRLSGGARRRALTFVELMICVSVIAIIAASALALSETGSRLAREFELRSTLRIVRAAIDRYYDRSLEDSPALADNLHYPKSLSELVEKKYMRGLPKDPFTGHSDFRLISSTDETDSQRTNGENVYDIKSTSEYVALDDSKVSEW</sequence>
<organism evidence="2 3">
    <name type="scientific">Candidatus Wallbacteria bacterium GWC2_49_35</name>
    <dbReference type="NCBI Taxonomy" id="1817813"/>
    <lineage>
        <taxon>Bacteria</taxon>
        <taxon>Candidatus Walliibacteriota</taxon>
    </lineage>
</organism>
<dbReference type="SUPFAM" id="SSF54523">
    <property type="entry name" value="Pili subunits"/>
    <property type="match status" value="1"/>
</dbReference>
<evidence type="ECO:0000313" key="2">
    <source>
        <dbReference type="EMBL" id="OGM06455.1"/>
    </source>
</evidence>